<dbReference type="AlphaFoldDB" id="A0A8S1AHY8"/>
<accession>A0A8S1AHY8</accession>
<proteinExistence type="predicted"/>
<name>A0A8S1AHY8_ARCPL</name>
<protein>
    <submittedName>
        <fullName evidence="1">Uncharacterized protein</fullName>
    </submittedName>
</protein>
<comment type="caution">
    <text evidence="1">The sequence shown here is derived from an EMBL/GenBank/DDBJ whole genome shotgun (WGS) entry which is preliminary data.</text>
</comment>
<evidence type="ECO:0000313" key="1">
    <source>
        <dbReference type="EMBL" id="CAB3248872.1"/>
    </source>
</evidence>
<dbReference type="OrthoDB" id="5353095at2759"/>
<reference evidence="1 2" key="1">
    <citation type="submission" date="2020-04" db="EMBL/GenBank/DDBJ databases">
        <authorList>
            <person name="Wallbank WR R."/>
            <person name="Pardo Diaz C."/>
            <person name="Kozak K."/>
            <person name="Martin S."/>
            <person name="Jiggins C."/>
            <person name="Moest M."/>
            <person name="Warren A I."/>
            <person name="Byers J.R.P. K."/>
            <person name="Montejo-Kovacevich G."/>
            <person name="Yen C E."/>
        </authorList>
    </citation>
    <scope>NUCLEOTIDE SEQUENCE [LARGE SCALE GENOMIC DNA]</scope>
</reference>
<gene>
    <name evidence="1" type="ORF">APLA_LOCUS12557</name>
</gene>
<sequence>MDRNKKNWSIVFIIRCVEQYTPYTVSDGLTQANVAGGVRDDDGPELVRVAGQHELPARRQQPARGDEAGRLARLRRLVDEQVRHGPLLLSRRQLPIIHIHLLSNNYVEVSLSTDSRDVCQGY</sequence>
<dbReference type="EMBL" id="CADEBD010000344">
    <property type="protein sequence ID" value="CAB3248872.1"/>
    <property type="molecule type" value="Genomic_DNA"/>
</dbReference>
<dbReference type="Proteomes" id="UP000494256">
    <property type="component" value="Unassembled WGS sequence"/>
</dbReference>
<organism evidence="1 2">
    <name type="scientific">Arctia plantaginis</name>
    <name type="common">Wood tiger moth</name>
    <name type="synonym">Phalaena plantaginis</name>
    <dbReference type="NCBI Taxonomy" id="874455"/>
    <lineage>
        <taxon>Eukaryota</taxon>
        <taxon>Metazoa</taxon>
        <taxon>Ecdysozoa</taxon>
        <taxon>Arthropoda</taxon>
        <taxon>Hexapoda</taxon>
        <taxon>Insecta</taxon>
        <taxon>Pterygota</taxon>
        <taxon>Neoptera</taxon>
        <taxon>Endopterygota</taxon>
        <taxon>Lepidoptera</taxon>
        <taxon>Glossata</taxon>
        <taxon>Ditrysia</taxon>
        <taxon>Noctuoidea</taxon>
        <taxon>Erebidae</taxon>
        <taxon>Arctiinae</taxon>
        <taxon>Arctia</taxon>
    </lineage>
</organism>
<evidence type="ECO:0000313" key="2">
    <source>
        <dbReference type="Proteomes" id="UP000494256"/>
    </source>
</evidence>